<evidence type="ECO:0000313" key="1">
    <source>
        <dbReference type="EMBL" id="RHY67929.1"/>
    </source>
</evidence>
<protein>
    <submittedName>
        <fullName evidence="1">Uncharacterized protein</fullName>
    </submittedName>
</protein>
<dbReference type="EMBL" id="QUTB01003459">
    <property type="protein sequence ID" value="RHY67929.1"/>
    <property type="molecule type" value="Genomic_DNA"/>
</dbReference>
<reference evidence="1 2" key="1">
    <citation type="submission" date="2018-08" db="EMBL/GenBank/DDBJ databases">
        <title>Aphanomyces genome sequencing and annotation.</title>
        <authorList>
            <person name="Minardi D."/>
            <person name="Oidtmann B."/>
            <person name="Van Der Giezen M."/>
            <person name="Studholme D.J."/>
        </authorList>
    </citation>
    <scope>NUCLEOTIDE SEQUENCE [LARGE SCALE GENOMIC DNA]</scope>
    <source>
        <strain evidence="1 2">Si</strain>
    </source>
</reference>
<proteinExistence type="predicted"/>
<feature type="non-terminal residue" evidence="1">
    <location>
        <position position="1"/>
    </location>
</feature>
<comment type="caution">
    <text evidence="1">The sequence shown here is derived from an EMBL/GenBank/DDBJ whole genome shotgun (WGS) entry which is preliminary data.</text>
</comment>
<dbReference type="Proteomes" id="UP000283543">
    <property type="component" value="Unassembled WGS sequence"/>
</dbReference>
<gene>
    <name evidence="1" type="ORF">DYB34_010499</name>
</gene>
<sequence>ANRKSGDSPHGSPPFTQTMLRPNADADFVTEAWTMELVGVPFAIKWYLFVDAEI</sequence>
<name>A0A3R7DNN2_APHAT</name>
<dbReference type="AlphaFoldDB" id="A0A3R7DNN2"/>
<accession>A0A3R7DNN2</accession>
<evidence type="ECO:0000313" key="2">
    <source>
        <dbReference type="Proteomes" id="UP000283543"/>
    </source>
</evidence>
<organism evidence="1 2">
    <name type="scientific">Aphanomyces astaci</name>
    <name type="common">Crayfish plague agent</name>
    <dbReference type="NCBI Taxonomy" id="112090"/>
    <lineage>
        <taxon>Eukaryota</taxon>
        <taxon>Sar</taxon>
        <taxon>Stramenopiles</taxon>
        <taxon>Oomycota</taxon>
        <taxon>Saprolegniomycetes</taxon>
        <taxon>Saprolegniales</taxon>
        <taxon>Verrucalvaceae</taxon>
        <taxon>Aphanomyces</taxon>
    </lineage>
</organism>